<reference evidence="2 3" key="1">
    <citation type="journal article" date="1998" name="Science">
        <title>Genome sequence of the nematode C. elegans: a platform for investigating biology.</title>
        <authorList>
            <consortium name="The C. elegans sequencing consortium"/>
            <person name="Sulson J.E."/>
            <person name="Waterston R."/>
        </authorList>
    </citation>
    <scope>NUCLEOTIDE SEQUENCE [LARGE SCALE GENOMIC DNA]</scope>
    <source>
        <strain evidence="2 3">Bristol N2</strain>
    </source>
</reference>
<gene>
    <name evidence="2 4" type="primary">mip-2</name>
    <name evidence="2" type="ORF">CELE_F58G11.3</name>
    <name evidence="4" type="ORF">F58G11.3</name>
</gene>
<dbReference type="PIR" id="T22943">
    <property type="entry name" value="T22943"/>
</dbReference>
<feature type="compositionally biased region" description="Polar residues" evidence="1">
    <location>
        <begin position="182"/>
        <end position="201"/>
    </location>
</feature>
<dbReference type="eggNOG" id="ENOG502TH2Q">
    <property type="taxonomic scope" value="Eukaryota"/>
</dbReference>
<dbReference type="RefSeq" id="NP_001041135.1">
    <property type="nucleotide sequence ID" value="NM_001047670.5"/>
</dbReference>
<dbReference type="FunCoup" id="P90898">
    <property type="interactions" value="68"/>
</dbReference>
<dbReference type="OrthoDB" id="5836347at2759"/>
<evidence type="ECO:0000313" key="4">
    <source>
        <dbReference type="WormBase" id="F58G11.3a"/>
    </source>
</evidence>
<name>P90898_CAEEL</name>
<evidence type="ECO:0000313" key="2">
    <source>
        <dbReference type="EMBL" id="CAB03154.1"/>
    </source>
</evidence>
<feature type="region of interest" description="Disordered" evidence="1">
    <location>
        <begin position="178"/>
        <end position="214"/>
    </location>
</feature>
<dbReference type="KEGG" id="cel:CELE_F58G11.3"/>
<evidence type="ECO:0007829" key="5">
    <source>
        <dbReference type="PeptideAtlas" id="P90898"/>
    </source>
</evidence>
<feature type="compositionally biased region" description="Low complexity" evidence="1">
    <location>
        <begin position="647"/>
        <end position="657"/>
    </location>
</feature>
<protein>
    <submittedName>
        <fullName evidence="2">HTH OST-type domain-containing protein</fullName>
    </submittedName>
</protein>
<dbReference type="InParanoid" id="P90898"/>
<feature type="compositionally biased region" description="Polar residues" evidence="1">
    <location>
        <begin position="590"/>
        <end position="600"/>
    </location>
</feature>
<dbReference type="Proteomes" id="UP000001940">
    <property type="component" value="Chromosome V"/>
</dbReference>
<keyword evidence="5" id="KW-1267">Proteomics identification</keyword>
<feature type="region of interest" description="Disordered" evidence="1">
    <location>
        <begin position="567"/>
        <end position="631"/>
    </location>
</feature>
<dbReference type="EMBL" id="BX284605">
    <property type="protein sequence ID" value="CAB03154.1"/>
    <property type="molecule type" value="Genomic_DNA"/>
</dbReference>
<dbReference type="PaxDb" id="6239-F58G11.3a"/>
<dbReference type="AGR" id="WB:WBGene00010281"/>
<dbReference type="Bgee" id="WBGene00010281">
    <property type="expression patterns" value="Expressed in germ line (C elegans) and 4 other cell types or tissues"/>
</dbReference>
<feature type="region of interest" description="Disordered" evidence="1">
    <location>
        <begin position="647"/>
        <end position="666"/>
    </location>
</feature>
<dbReference type="CTD" id="179856"/>
<sequence>MSEEEGKEKMNKMRKRIERDAYSVLLSFKDGASPKQVEQRMDDTLGYDYCSKYHLAGVYDMAQILIEHPDVRQTYEGKFKIIANEDNQDLVDLISKQSDGPRNKGSSKRGRRSSSSAGYHQRSMFGGELSRSPRYSSCRPRSYASFGKAASKKLFQNFGQPSRPFSVLSSSKASTSSAIQSFGTGNHDSTFGKSSGSNANPTNPPVAPSIQRPLMRPSTASSIPIFILRSGSRSPVKKHVQIKTSSSSSHMPTITEFMNNTKRMMVKELPASVHLSEMTELYEREFGAPVDPLLLFSKSWMLMAKTTFKEFLQVIDGEVSLREKWLADQGTTTKSVLELPSRKVEATTVAQLPISQGFRYQDPNSKPKADLASISKSLDGLTLNARKSKKEASKSDMMPFIPKNHREIVTKRFGNAPSSVKADSIVERVQSTSCIFGRQSVPSVLSISSSSTVVPEKLNEEGLKYDSKELLQLKALKKTDVMLVNVYASLKAFPQMIDARAKALMQQNLEVQRNMASRASLNVVAQVQRPSSSINLQRVRVNPNQCVKKVVPVRTLGQALAEVRRQREQVEQEAFNEQPEPSPSPRLGMGSSSHAASNVSDDGWGAQVVQKVEKSPPKPFTVLLPPMSKGAGVKIRPRSRVVLCHSSASSFPPSLNSDFSPNISQA</sequence>
<evidence type="ECO:0000256" key="1">
    <source>
        <dbReference type="SAM" id="MobiDB-lite"/>
    </source>
</evidence>
<dbReference type="WormBase" id="F58G11.3a">
    <property type="protein sequence ID" value="CE11404"/>
    <property type="gene ID" value="WBGene00010281"/>
    <property type="gene designation" value="mip-2"/>
</dbReference>
<dbReference type="GeneID" id="179856"/>
<dbReference type="IntAct" id="P90898">
    <property type="interactions" value="1"/>
</dbReference>
<dbReference type="PeptideAtlas" id="P90898"/>
<dbReference type="HOGENOM" id="CLU_412356_0_0_1"/>
<organism evidence="2 3">
    <name type="scientific">Caenorhabditis elegans</name>
    <dbReference type="NCBI Taxonomy" id="6239"/>
    <lineage>
        <taxon>Eukaryota</taxon>
        <taxon>Metazoa</taxon>
        <taxon>Ecdysozoa</taxon>
        <taxon>Nematoda</taxon>
        <taxon>Chromadorea</taxon>
        <taxon>Rhabditida</taxon>
        <taxon>Rhabditina</taxon>
        <taxon>Rhabditomorpha</taxon>
        <taxon>Rhabditoidea</taxon>
        <taxon>Rhabditidae</taxon>
        <taxon>Peloderinae</taxon>
        <taxon>Caenorhabditis</taxon>
    </lineage>
</organism>
<proteinExistence type="evidence at protein level"/>
<dbReference type="UCSC" id="F58G11.3a">
    <property type="organism name" value="c. elegans"/>
</dbReference>
<feature type="region of interest" description="Disordered" evidence="1">
    <location>
        <begin position="94"/>
        <end position="135"/>
    </location>
</feature>
<dbReference type="AlphaFoldDB" id="P90898"/>
<keyword evidence="3" id="KW-1185">Reference proteome</keyword>
<evidence type="ECO:0000313" key="3">
    <source>
        <dbReference type="Proteomes" id="UP000001940"/>
    </source>
</evidence>
<dbReference type="STRING" id="6239.F58G11.3a.1"/>
<accession>P90898</accession>